<comment type="function">
    <text evidence="13">Plays a critical role in the incorporation of lipoproteins in the outer membrane after they are released by the LolA protein.</text>
</comment>
<keyword evidence="14" id="KW-0812">Transmembrane</keyword>
<dbReference type="AlphaFoldDB" id="A0A9X1ZB94"/>
<gene>
    <name evidence="13 15" type="primary">lolB</name>
    <name evidence="15" type="ORF">L2740_07365</name>
</gene>
<reference evidence="15" key="1">
    <citation type="submission" date="2022-01" db="EMBL/GenBank/DDBJ databases">
        <title>Whole genome-based taxonomy of the Shewanellaceae.</title>
        <authorList>
            <person name="Martin-Rodriguez A.J."/>
        </authorList>
    </citation>
    <scope>NUCLEOTIDE SEQUENCE</scope>
    <source>
        <strain evidence="15">KCTC 23973</strain>
    </source>
</reference>
<evidence type="ECO:0000256" key="4">
    <source>
        <dbReference type="ARBA" id="ARBA00016202"/>
    </source>
</evidence>
<evidence type="ECO:0000313" key="15">
    <source>
        <dbReference type="EMBL" id="MCL1138356.1"/>
    </source>
</evidence>
<keyword evidence="7 13" id="KW-0653">Protein transport</keyword>
<sequence length="219" mass="24755">MNNLSRFTKNTYLWVMLSTIFISGCSTTIPDNLIPVSVNKVQQASAWEMQGKLAVRTSQDRFSTNIYWLHSPQRDELTLTTMLGTTILSLTSQEGLVTLDVDGKTYQDTNAQRLLTRVSGWPIPIDSLPLWLTGQLTEGDKLISSDSQQRPSKLINSQQLPPWQVEFKSWQKQSGADVPRLLNLTRDDLRLKLQLNKWQALAPENQTLIKPLSGTENSL</sequence>
<evidence type="ECO:0000256" key="11">
    <source>
        <dbReference type="ARBA" id="ARBA00023237"/>
    </source>
</evidence>
<keyword evidence="6 13" id="KW-0732">Signal</keyword>
<name>A0A9X1ZB94_9GAMM</name>
<proteinExistence type="inferred from homology"/>
<keyword evidence="11 13" id="KW-0998">Cell outer membrane</keyword>
<dbReference type="InterPro" id="IPR029046">
    <property type="entry name" value="LolA/LolB/LppX"/>
</dbReference>
<evidence type="ECO:0000256" key="14">
    <source>
        <dbReference type="SAM" id="Phobius"/>
    </source>
</evidence>
<keyword evidence="5 13" id="KW-0813">Transport</keyword>
<keyword evidence="12 13" id="KW-0449">Lipoprotein</keyword>
<feature type="transmembrane region" description="Helical" evidence="14">
    <location>
        <begin position="12"/>
        <end position="29"/>
    </location>
</feature>
<dbReference type="RefSeq" id="WP_248949416.1">
    <property type="nucleotide sequence ID" value="NZ_JAKILB010000004.1"/>
</dbReference>
<dbReference type="NCBIfam" id="TIGR00548">
    <property type="entry name" value="lolB"/>
    <property type="match status" value="1"/>
</dbReference>
<evidence type="ECO:0000313" key="16">
    <source>
        <dbReference type="Proteomes" id="UP001139293"/>
    </source>
</evidence>
<dbReference type="SUPFAM" id="SSF89392">
    <property type="entry name" value="Prokaryotic lipoproteins and lipoprotein localization factors"/>
    <property type="match status" value="1"/>
</dbReference>
<evidence type="ECO:0000256" key="9">
    <source>
        <dbReference type="ARBA" id="ARBA00023139"/>
    </source>
</evidence>
<accession>A0A9X1ZB94</accession>
<evidence type="ECO:0000256" key="7">
    <source>
        <dbReference type="ARBA" id="ARBA00022927"/>
    </source>
</evidence>
<dbReference type="Proteomes" id="UP001139293">
    <property type="component" value="Unassembled WGS sequence"/>
</dbReference>
<comment type="subcellular location">
    <subcellularLocation>
        <location evidence="1 13">Cell outer membrane</location>
        <topology evidence="1 13">Lipid-anchor</topology>
    </subcellularLocation>
</comment>
<dbReference type="PROSITE" id="PS51257">
    <property type="entry name" value="PROKAR_LIPOPROTEIN"/>
    <property type="match status" value="1"/>
</dbReference>
<comment type="caution">
    <text evidence="15">The sequence shown here is derived from an EMBL/GenBank/DDBJ whole genome shotgun (WGS) entry which is preliminary data.</text>
</comment>
<keyword evidence="16" id="KW-1185">Reference proteome</keyword>
<evidence type="ECO:0000256" key="12">
    <source>
        <dbReference type="ARBA" id="ARBA00023288"/>
    </source>
</evidence>
<comment type="similarity">
    <text evidence="2 13">Belongs to the LolB family.</text>
</comment>
<dbReference type="Pfam" id="PF03550">
    <property type="entry name" value="LolB"/>
    <property type="match status" value="1"/>
</dbReference>
<evidence type="ECO:0000256" key="1">
    <source>
        <dbReference type="ARBA" id="ARBA00004459"/>
    </source>
</evidence>
<dbReference type="CDD" id="cd16326">
    <property type="entry name" value="LolB"/>
    <property type="match status" value="1"/>
</dbReference>
<evidence type="ECO:0000256" key="10">
    <source>
        <dbReference type="ARBA" id="ARBA00023186"/>
    </source>
</evidence>
<dbReference type="Gene3D" id="2.50.20.10">
    <property type="entry name" value="Lipoprotein localisation LolA/LolB/LppX"/>
    <property type="match status" value="1"/>
</dbReference>
<evidence type="ECO:0000256" key="13">
    <source>
        <dbReference type="HAMAP-Rule" id="MF_00233"/>
    </source>
</evidence>
<keyword evidence="10 13" id="KW-0143">Chaperone</keyword>
<protein>
    <recommendedName>
        <fullName evidence="4 13">Outer-membrane lipoprotein LolB</fullName>
    </recommendedName>
</protein>
<dbReference type="GO" id="GO:0015031">
    <property type="term" value="P:protein transport"/>
    <property type="evidence" value="ECO:0007669"/>
    <property type="project" value="UniProtKB-KW"/>
</dbReference>
<evidence type="ECO:0000256" key="8">
    <source>
        <dbReference type="ARBA" id="ARBA00023136"/>
    </source>
</evidence>
<evidence type="ECO:0000256" key="6">
    <source>
        <dbReference type="ARBA" id="ARBA00022729"/>
    </source>
</evidence>
<keyword evidence="8 13" id="KW-0472">Membrane</keyword>
<evidence type="ECO:0000256" key="3">
    <source>
        <dbReference type="ARBA" id="ARBA00011245"/>
    </source>
</evidence>
<organism evidence="15 16">
    <name type="scientific">Shewanella pneumatophori</name>
    <dbReference type="NCBI Taxonomy" id="314092"/>
    <lineage>
        <taxon>Bacteria</taxon>
        <taxon>Pseudomonadati</taxon>
        <taxon>Pseudomonadota</taxon>
        <taxon>Gammaproteobacteria</taxon>
        <taxon>Alteromonadales</taxon>
        <taxon>Shewanellaceae</taxon>
        <taxon>Shewanella</taxon>
    </lineage>
</organism>
<comment type="subunit">
    <text evidence="3 13">Monomer.</text>
</comment>
<keyword evidence="14" id="KW-1133">Transmembrane helix</keyword>
<dbReference type="GO" id="GO:0044874">
    <property type="term" value="P:lipoprotein localization to outer membrane"/>
    <property type="evidence" value="ECO:0007669"/>
    <property type="project" value="UniProtKB-UniRule"/>
</dbReference>
<dbReference type="InterPro" id="IPR004565">
    <property type="entry name" value="OM_lipoprot_LolB"/>
</dbReference>
<evidence type="ECO:0000256" key="5">
    <source>
        <dbReference type="ARBA" id="ARBA00022448"/>
    </source>
</evidence>
<keyword evidence="9 13" id="KW-0564">Palmitate</keyword>
<dbReference type="HAMAP" id="MF_00233">
    <property type="entry name" value="LolB"/>
    <property type="match status" value="1"/>
</dbReference>
<dbReference type="EMBL" id="JAKILB010000004">
    <property type="protein sequence ID" value="MCL1138356.1"/>
    <property type="molecule type" value="Genomic_DNA"/>
</dbReference>
<dbReference type="GO" id="GO:0009279">
    <property type="term" value="C:cell outer membrane"/>
    <property type="evidence" value="ECO:0007669"/>
    <property type="project" value="UniProtKB-SubCell"/>
</dbReference>
<evidence type="ECO:0000256" key="2">
    <source>
        <dbReference type="ARBA" id="ARBA00009696"/>
    </source>
</evidence>